<dbReference type="RefSeq" id="WP_057953198.1">
    <property type="nucleotide sequence ID" value="NZ_CP013118.1"/>
</dbReference>
<gene>
    <name evidence="2" type="ORF">L21SP5_02133</name>
</gene>
<keyword evidence="1 2" id="KW-0808">Transferase</keyword>
<evidence type="ECO:0000313" key="3">
    <source>
        <dbReference type="Proteomes" id="UP000064893"/>
    </source>
</evidence>
<accession>A0A0S2I0F7</accession>
<dbReference type="PANTHER" id="PTHR10605">
    <property type="entry name" value="HEPARAN SULFATE SULFOTRANSFERASE"/>
    <property type="match status" value="1"/>
</dbReference>
<dbReference type="PATRIC" id="fig|1307839.3.peg.2249"/>
<dbReference type="STRING" id="1307839.L21SP5_02133"/>
<sequence>MTLPNFLIVGASKAGTTSIYRHLKEHPDIYMPNHKEPLYFISDIYNEFNVKDPGYKAIRNKMVQTREAYEKLFNMGQAFSWRGEATASYLYYSKDAIPKIKETLGGDIRIIIVLREPVDKVISHYKFYRGNGFEKYSFEKALLKEEERINNRFNPFFHYTKQGFYYEKVKSFVDSFEHTYVCLYEDLKKNPEQFYKELYAFLDLKPIENIHTSKVYNPSRLHKSFYLFKIYKFFATKTVSFRKKYLGFINWSKVRSIVFKINNKKRLVVPEYLKDSLRQKFHKDVLKLDELLSLDIKRKWRY</sequence>
<dbReference type="Pfam" id="PF13469">
    <property type="entry name" value="Sulfotransfer_3"/>
    <property type="match status" value="1"/>
</dbReference>
<dbReference type="SUPFAM" id="SSF52540">
    <property type="entry name" value="P-loop containing nucleoside triphosphate hydrolases"/>
    <property type="match status" value="1"/>
</dbReference>
<protein>
    <submittedName>
        <fullName evidence="2">Sulfotransferase domain protein</fullName>
    </submittedName>
</protein>
<organism evidence="2 3">
    <name type="scientific">Salinivirga cyanobacteriivorans</name>
    <dbReference type="NCBI Taxonomy" id="1307839"/>
    <lineage>
        <taxon>Bacteria</taxon>
        <taxon>Pseudomonadati</taxon>
        <taxon>Bacteroidota</taxon>
        <taxon>Bacteroidia</taxon>
        <taxon>Bacteroidales</taxon>
        <taxon>Salinivirgaceae</taxon>
        <taxon>Salinivirga</taxon>
    </lineage>
</organism>
<dbReference type="GO" id="GO:0008146">
    <property type="term" value="F:sulfotransferase activity"/>
    <property type="evidence" value="ECO:0007669"/>
    <property type="project" value="InterPro"/>
</dbReference>
<dbReference type="KEGG" id="blq:L21SP5_02133"/>
<dbReference type="InterPro" id="IPR027417">
    <property type="entry name" value="P-loop_NTPase"/>
</dbReference>
<evidence type="ECO:0000256" key="1">
    <source>
        <dbReference type="ARBA" id="ARBA00022679"/>
    </source>
</evidence>
<proteinExistence type="predicted"/>
<dbReference type="Proteomes" id="UP000064893">
    <property type="component" value="Chromosome"/>
</dbReference>
<reference evidence="2 3" key="1">
    <citation type="submission" date="2015-11" db="EMBL/GenBank/DDBJ databases">
        <title>Description and complete genome sequence of a novel strain predominating in hypersaline microbial mats and representing a new family of the Bacteriodetes phylum.</title>
        <authorList>
            <person name="Spring S."/>
            <person name="Bunk B."/>
            <person name="Sproer C."/>
            <person name="Klenk H.-P."/>
        </authorList>
    </citation>
    <scope>NUCLEOTIDE SEQUENCE [LARGE SCALE GENOMIC DNA]</scope>
    <source>
        <strain evidence="2 3">L21-Spi-D4</strain>
    </source>
</reference>
<dbReference type="AlphaFoldDB" id="A0A0S2I0F7"/>
<dbReference type="Gene3D" id="3.40.50.300">
    <property type="entry name" value="P-loop containing nucleotide triphosphate hydrolases"/>
    <property type="match status" value="1"/>
</dbReference>
<dbReference type="OrthoDB" id="981508at2"/>
<dbReference type="InterPro" id="IPR037359">
    <property type="entry name" value="NST/OST"/>
</dbReference>
<dbReference type="EMBL" id="CP013118">
    <property type="protein sequence ID" value="ALO15766.1"/>
    <property type="molecule type" value="Genomic_DNA"/>
</dbReference>
<dbReference type="PANTHER" id="PTHR10605:SF56">
    <property type="entry name" value="BIFUNCTIONAL HEPARAN SULFATE N-DEACETYLASE_N-SULFOTRANSFERASE"/>
    <property type="match status" value="1"/>
</dbReference>
<name>A0A0S2I0F7_9BACT</name>
<evidence type="ECO:0000313" key="2">
    <source>
        <dbReference type="EMBL" id="ALO15766.1"/>
    </source>
</evidence>
<keyword evidence="3" id="KW-1185">Reference proteome</keyword>